<dbReference type="EMBL" id="JBHSHC010000096">
    <property type="protein sequence ID" value="MFC4768070.1"/>
    <property type="molecule type" value="Genomic_DNA"/>
</dbReference>
<sequence>MATLLKYSSILGIWVGLFYLSFTMFSSRDEEDLLRIQKALTSSQAWRSYSSTQTVEFDNKEELRIRSISQQDPYSVWVTSKAKLTDTEDFQFEVYFQPEVIYVHTLNSNTWNKTDYTSSVAGELQGLKDPFSFWLRLLKSAHTIEKREDGNRGSYFSVKLKPFRDEVHGIRFEDVETAVMHVWTRNEPVGIQKMELNMRLKPNIIRRYDQITYRIQFSDINQSKGITLPQEAKSAQKINK</sequence>
<organism evidence="2 3">
    <name type="scientific">Effusibacillus consociatus</name>
    <dbReference type="NCBI Taxonomy" id="1117041"/>
    <lineage>
        <taxon>Bacteria</taxon>
        <taxon>Bacillati</taxon>
        <taxon>Bacillota</taxon>
        <taxon>Bacilli</taxon>
        <taxon>Bacillales</taxon>
        <taxon>Alicyclobacillaceae</taxon>
        <taxon>Effusibacillus</taxon>
    </lineage>
</organism>
<keyword evidence="3" id="KW-1185">Reference proteome</keyword>
<keyword evidence="1" id="KW-1133">Transmembrane helix</keyword>
<protein>
    <recommendedName>
        <fullName evidence="4">Outer membrane lipoprotein-sorting protein</fullName>
    </recommendedName>
</protein>
<name>A0ABV9Q1Q8_9BACL</name>
<evidence type="ECO:0000313" key="2">
    <source>
        <dbReference type="EMBL" id="MFC4768070.1"/>
    </source>
</evidence>
<proteinExistence type="predicted"/>
<gene>
    <name evidence="2" type="ORF">ACFO8Q_11990</name>
</gene>
<comment type="caution">
    <text evidence="2">The sequence shown here is derived from an EMBL/GenBank/DDBJ whole genome shotgun (WGS) entry which is preliminary data.</text>
</comment>
<evidence type="ECO:0000256" key="1">
    <source>
        <dbReference type="SAM" id="Phobius"/>
    </source>
</evidence>
<evidence type="ECO:0000313" key="3">
    <source>
        <dbReference type="Proteomes" id="UP001596002"/>
    </source>
</evidence>
<evidence type="ECO:0008006" key="4">
    <source>
        <dbReference type="Google" id="ProtNLM"/>
    </source>
</evidence>
<reference evidence="3" key="1">
    <citation type="journal article" date="2019" name="Int. J. Syst. Evol. Microbiol.">
        <title>The Global Catalogue of Microorganisms (GCM) 10K type strain sequencing project: providing services to taxonomists for standard genome sequencing and annotation.</title>
        <authorList>
            <consortium name="The Broad Institute Genomics Platform"/>
            <consortium name="The Broad Institute Genome Sequencing Center for Infectious Disease"/>
            <person name="Wu L."/>
            <person name="Ma J."/>
        </authorList>
    </citation>
    <scope>NUCLEOTIDE SEQUENCE [LARGE SCALE GENOMIC DNA]</scope>
    <source>
        <strain evidence="3">WYCCWR 12678</strain>
    </source>
</reference>
<keyword evidence="1" id="KW-0812">Transmembrane</keyword>
<feature type="transmembrane region" description="Helical" evidence="1">
    <location>
        <begin position="6"/>
        <end position="25"/>
    </location>
</feature>
<dbReference type="RefSeq" id="WP_380025989.1">
    <property type="nucleotide sequence ID" value="NZ_JBHSHC010000096.1"/>
</dbReference>
<accession>A0ABV9Q1Q8</accession>
<dbReference type="Proteomes" id="UP001596002">
    <property type="component" value="Unassembled WGS sequence"/>
</dbReference>
<keyword evidence="1" id="KW-0472">Membrane</keyword>